<evidence type="ECO:0000313" key="9">
    <source>
        <dbReference type="EMBL" id="AKQ04080.1"/>
    </source>
</evidence>
<accession>A0A0H4TB56</accession>
<comment type="function">
    <text evidence="5 7">This protein binds to the 23S rRNA, and is important in its secondary structure. It is located near the subunit interface in the base of the L7/L12 stalk, and near the tRNA binding site of the peptidyltransferase center.</text>
</comment>
<dbReference type="GO" id="GO:0002181">
    <property type="term" value="P:cytoplasmic translation"/>
    <property type="evidence" value="ECO:0007669"/>
    <property type="project" value="TreeGrafter"/>
</dbReference>
<dbReference type="Gene3D" id="3.90.930.12">
    <property type="entry name" value="Ribosomal protein L6, alpha-beta domain"/>
    <property type="match status" value="2"/>
</dbReference>
<evidence type="ECO:0000256" key="3">
    <source>
        <dbReference type="ARBA" id="ARBA00022980"/>
    </source>
</evidence>
<dbReference type="FunFam" id="3.90.930.12:FF:000002">
    <property type="entry name" value="50S ribosomal protein L6"/>
    <property type="match status" value="1"/>
</dbReference>
<dbReference type="InterPro" id="IPR020040">
    <property type="entry name" value="Ribosomal_uL6_a/b-dom"/>
</dbReference>
<dbReference type="Pfam" id="PF00347">
    <property type="entry name" value="Ribosomal_L6"/>
    <property type="match status" value="2"/>
</dbReference>
<gene>
    <name evidence="5 9" type="primary">rplF</name>
</gene>
<evidence type="ECO:0000256" key="4">
    <source>
        <dbReference type="ARBA" id="ARBA00023274"/>
    </source>
</evidence>
<evidence type="ECO:0000256" key="1">
    <source>
        <dbReference type="ARBA" id="ARBA00022730"/>
    </source>
</evidence>
<keyword evidence="3 5" id="KW-0689">Ribosomal protein</keyword>
<protein>
    <recommendedName>
        <fullName evidence="5">Large ribosomal subunit protein uL6</fullName>
    </recommendedName>
</protein>
<dbReference type="GO" id="GO:0003735">
    <property type="term" value="F:structural constituent of ribosome"/>
    <property type="evidence" value="ECO:0007669"/>
    <property type="project" value="UniProtKB-UniRule"/>
</dbReference>
<sequence length="183" mass="19698">MSRIGRLPISIPDGVKVALEDGAIRVEGPKGKLRTEVLQGIQIKLEGNQLRVVRDGEERNLKALHGLTRKLVANMIEGVSRGFSRVLEINGVGYRAEVKGTDLHLTLGFSHPVVFPLPPGVTAAVERQIIVTLQGADREILGKTAAMIRGLKPPEPYKGKGIKYREEVIQRKAGKAVGAAGSA</sequence>
<dbReference type="SUPFAM" id="SSF56053">
    <property type="entry name" value="Ribosomal protein L6"/>
    <property type="match status" value="2"/>
</dbReference>
<evidence type="ECO:0000256" key="6">
    <source>
        <dbReference type="RuleBase" id="RU003869"/>
    </source>
</evidence>
<dbReference type="InterPro" id="IPR000702">
    <property type="entry name" value="Ribosomal_uL6-like"/>
</dbReference>
<dbReference type="PRINTS" id="PR00059">
    <property type="entry name" value="RIBOSOMALL6"/>
</dbReference>
<dbReference type="GO" id="GO:0022625">
    <property type="term" value="C:cytosolic large ribosomal subunit"/>
    <property type="evidence" value="ECO:0007669"/>
    <property type="project" value="UniProtKB-UniRule"/>
</dbReference>
<proteinExistence type="inferred from homology"/>
<keyword evidence="2 5" id="KW-0694">RNA-binding</keyword>
<dbReference type="PANTHER" id="PTHR11655:SF14">
    <property type="entry name" value="LARGE RIBOSOMAL SUBUNIT PROTEIN UL6M"/>
    <property type="match status" value="1"/>
</dbReference>
<evidence type="ECO:0000256" key="5">
    <source>
        <dbReference type="HAMAP-Rule" id="MF_01365"/>
    </source>
</evidence>
<dbReference type="PANTHER" id="PTHR11655">
    <property type="entry name" value="60S/50S RIBOSOMAL PROTEIN L6/L9"/>
    <property type="match status" value="1"/>
</dbReference>
<evidence type="ECO:0000256" key="7">
    <source>
        <dbReference type="RuleBase" id="RU003870"/>
    </source>
</evidence>
<comment type="subunit">
    <text evidence="5">Part of the 50S ribosomal subunit.</text>
</comment>
<dbReference type="InterPro" id="IPR036789">
    <property type="entry name" value="Ribosomal_uL6-like_a/b-dom_sf"/>
</dbReference>
<comment type="similarity">
    <text evidence="5 6">Belongs to the universal ribosomal protein uL6 family.</text>
</comment>
<keyword evidence="1 5" id="KW-0699">rRNA-binding</keyword>
<dbReference type="GO" id="GO:0019843">
    <property type="term" value="F:rRNA binding"/>
    <property type="evidence" value="ECO:0007669"/>
    <property type="project" value="UniProtKB-UniRule"/>
</dbReference>
<dbReference type="PIRSF" id="PIRSF002162">
    <property type="entry name" value="Ribosomal_L6"/>
    <property type="match status" value="1"/>
</dbReference>
<dbReference type="HAMAP" id="MF_01365_B">
    <property type="entry name" value="Ribosomal_uL6_B"/>
    <property type="match status" value="1"/>
</dbReference>
<dbReference type="AlphaFoldDB" id="A0A0H4TB56"/>
<keyword evidence="4 5" id="KW-0687">Ribonucleoprotein</keyword>
<evidence type="ECO:0000259" key="8">
    <source>
        <dbReference type="Pfam" id="PF00347"/>
    </source>
</evidence>
<feature type="domain" description="Large ribosomal subunit protein uL6 alpha-beta" evidence="8">
    <location>
        <begin position="91"/>
        <end position="164"/>
    </location>
</feature>
<name>A0A0H4TB56_9DELT</name>
<reference evidence="9" key="1">
    <citation type="journal article" date="2015" name="ISME J.">
        <title>Aquifer environment selects for microbial species cohorts in sediment and groundwater.</title>
        <authorList>
            <person name="Hug L.A."/>
            <person name="Thomas B.C."/>
            <person name="Brown C.T."/>
            <person name="Frischkorn K.R."/>
            <person name="Williams K.H."/>
            <person name="Tringe S.G."/>
            <person name="Banfield J.F."/>
        </authorList>
    </citation>
    <scope>NUCLEOTIDE SEQUENCE</scope>
</reference>
<dbReference type="NCBIfam" id="TIGR03654">
    <property type="entry name" value="L6_bact"/>
    <property type="match status" value="1"/>
</dbReference>
<dbReference type="InterPro" id="IPR002358">
    <property type="entry name" value="Ribosomal_uL6_CS"/>
</dbReference>
<organism evidence="9">
    <name type="scientific">uncultured delta proteobacterium Rifle_16ft_4_minimus_39832</name>
    <dbReference type="NCBI Taxonomy" id="1665182"/>
    <lineage>
        <taxon>Bacteria</taxon>
        <taxon>Deltaproteobacteria</taxon>
        <taxon>environmental samples</taxon>
    </lineage>
</organism>
<evidence type="ECO:0000256" key="2">
    <source>
        <dbReference type="ARBA" id="ARBA00022884"/>
    </source>
</evidence>
<dbReference type="PROSITE" id="PS00525">
    <property type="entry name" value="RIBOSOMAL_L6_1"/>
    <property type="match status" value="1"/>
</dbReference>
<dbReference type="EMBL" id="KT007027">
    <property type="protein sequence ID" value="AKQ04080.1"/>
    <property type="molecule type" value="Genomic_DNA"/>
</dbReference>
<feature type="domain" description="Large ribosomal subunit protein uL6 alpha-beta" evidence="8">
    <location>
        <begin position="11"/>
        <end position="82"/>
    </location>
</feature>
<dbReference type="InterPro" id="IPR019906">
    <property type="entry name" value="Ribosomal_uL6_bac-type"/>
</dbReference>